<proteinExistence type="predicted"/>
<feature type="repeat" description="ANK" evidence="3">
    <location>
        <begin position="1015"/>
        <end position="1047"/>
    </location>
</feature>
<feature type="domain" description="Nephrocystin 3-like N-terminal" evidence="4">
    <location>
        <begin position="370"/>
        <end position="544"/>
    </location>
</feature>
<dbReference type="EMBL" id="JAFEKC020000011">
    <property type="protein sequence ID" value="KAK0512095.1"/>
    <property type="molecule type" value="Genomic_DNA"/>
</dbReference>
<evidence type="ECO:0000256" key="1">
    <source>
        <dbReference type="ARBA" id="ARBA00022737"/>
    </source>
</evidence>
<feature type="repeat" description="ANK" evidence="3">
    <location>
        <begin position="1147"/>
        <end position="1179"/>
    </location>
</feature>
<dbReference type="Pfam" id="PF00023">
    <property type="entry name" value="Ank"/>
    <property type="match status" value="1"/>
</dbReference>
<evidence type="ECO:0000313" key="6">
    <source>
        <dbReference type="Proteomes" id="UP001166286"/>
    </source>
</evidence>
<dbReference type="SUPFAM" id="SSF52540">
    <property type="entry name" value="P-loop containing nucleoside triphosphate hydrolases"/>
    <property type="match status" value="1"/>
</dbReference>
<dbReference type="PROSITE" id="PS50088">
    <property type="entry name" value="ANK_REPEAT"/>
    <property type="match status" value="8"/>
</dbReference>
<dbReference type="PROSITE" id="PS50297">
    <property type="entry name" value="ANK_REP_REGION"/>
    <property type="match status" value="7"/>
</dbReference>
<dbReference type="SUPFAM" id="SSF48403">
    <property type="entry name" value="Ankyrin repeat"/>
    <property type="match status" value="1"/>
</dbReference>
<dbReference type="PANTHER" id="PTHR24188">
    <property type="entry name" value="ANKYRIN REPEAT PROTEIN"/>
    <property type="match status" value="1"/>
</dbReference>
<dbReference type="Pfam" id="PF13637">
    <property type="entry name" value="Ank_4"/>
    <property type="match status" value="1"/>
</dbReference>
<reference evidence="5" key="1">
    <citation type="submission" date="2023-03" db="EMBL/GenBank/DDBJ databases">
        <title>Complete genome of Cladonia borealis.</title>
        <authorList>
            <person name="Park H."/>
        </authorList>
    </citation>
    <scope>NUCLEOTIDE SEQUENCE</scope>
    <source>
        <strain evidence="5">ANT050790</strain>
    </source>
</reference>
<dbReference type="SMART" id="SM00248">
    <property type="entry name" value="ANK"/>
    <property type="match status" value="9"/>
</dbReference>
<dbReference type="PANTHER" id="PTHR24188:SF29">
    <property type="entry name" value="GH09064P"/>
    <property type="match status" value="1"/>
</dbReference>
<organism evidence="5 6">
    <name type="scientific">Cladonia borealis</name>
    <dbReference type="NCBI Taxonomy" id="184061"/>
    <lineage>
        <taxon>Eukaryota</taxon>
        <taxon>Fungi</taxon>
        <taxon>Dikarya</taxon>
        <taxon>Ascomycota</taxon>
        <taxon>Pezizomycotina</taxon>
        <taxon>Lecanoromycetes</taxon>
        <taxon>OSLEUM clade</taxon>
        <taxon>Lecanoromycetidae</taxon>
        <taxon>Lecanorales</taxon>
        <taxon>Lecanorineae</taxon>
        <taxon>Cladoniaceae</taxon>
        <taxon>Cladonia</taxon>
    </lineage>
</organism>
<keyword evidence="2 3" id="KW-0040">ANK repeat</keyword>
<dbReference type="InterPro" id="IPR056884">
    <property type="entry name" value="NPHP3-like_N"/>
</dbReference>
<gene>
    <name evidence="5" type="ORF">JMJ35_005223</name>
</gene>
<evidence type="ECO:0000256" key="3">
    <source>
        <dbReference type="PROSITE-ProRule" id="PRU00023"/>
    </source>
</evidence>
<keyword evidence="6" id="KW-1185">Reference proteome</keyword>
<dbReference type="InterPro" id="IPR029058">
    <property type="entry name" value="AB_hydrolase_fold"/>
</dbReference>
<dbReference type="Gene3D" id="3.40.50.1820">
    <property type="entry name" value="alpha/beta hydrolase"/>
    <property type="match status" value="1"/>
</dbReference>
<feature type="repeat" description="ANK" evidence="3">
    <location>
        <begin position="1081"/>
        <end position="1113"/>
    </location>
</feature>
<dbReference type="PRINTS" id="PR01415">
    <property type="entry name" value="ANKYRIN"/>
</dbReference>
<dbReference type="Gene3D" id="3.40.50.300">
    <property type="entry name" value="P-loop containing nucleotide triphosphate hydrolases"/>
    <property type="match status" value="1"/>
</dbReference>
<dbReference type="Gene3D" id="1.25.40.20">
    <property type="entry name" value="Ankyrin repeat-containing domain"/>
    <property type="match status" value="3"/>
</dbReference>
<accession>A0AA39QZL6</accession>
<sequence length="1246" mass="140624">MGEKRCSSSRKLNEPSATGLSVLVEPERPTLDIVFVHGFTGHPVRTWTHKTEYVTKDWGEHGTDGYERPAKIPRLSSVTTPFRKSTDREKVYWPRHLLPETLPTARVLVYGYDSKIGHSLGTPISQNTVYDIASDLLKSLEANRRSQPSRPLIFVAHSLGGIIAKEALRQAQGCETHHHHLRQIYESTAAIIFFGTPHGGADPRGLRENVVERIARAAGLSVNEQIVNALLPTSERLKELRDSFAPMARHKNWIIYSFQEQYDVRFLSGGKVVDDVSSCLGDPSLETTQHISSDHMDMCRFSGSDHVEYRKVAAALDHIQMRITEGSAKPVLLEPRSALNDSHRRSLFDSLWHHTIDTRYATIKTAHARTCEWLLKKTEYQDWLDINKTQNHHGVLWIKGKPGSGKSTLVKFAVANARKTRAETAVISFFFNARGEDLEKSTLGMYRSLLYQILNTFPDLQSVLDCWRPNVPREGETYRWEKDDLQNLFTAAIQNLGQRRLMCFIDALDECEEDQIRDLMAFLEHLGRLATSLRIHFYVCLSSRHYPHISFENGVEMILEDQEDHIHDITKYLNGTLGAGRGKQSEEIKEELLQRSSGVFLWVVLVVQILNKEYDHGRIHGLRKRLREIPDELEKLFEEILTRDQQNMEELILCLQWILYAKRPLRQEEVYYAILSGTDPEALISATSEEITTQDMERFILSCSKGLAETTKLKARTVQFIHESVREFLLGKHGFSKLRLELGFGLSQDRLKQCCYSYMTIDTSELLPYGRKLPAASSEESRGLRESIPKKLPFLEYAVHNVLYHADVAEGQGLSQKAFLEKFSLGNWIKLDNLFVKYEIRRHTSCASLLYILAEKSFSNLIRIQLESELDPNTAVERCEDERYVTPLNAALASTPIDKNTIQALLIPKVRTAYDLGKLHNAQSDSKRECSLAAVNIIIEKRPSLSPQKGETLLHWAASNGHEAVVNWLVSKGVDPDAKDKNGRSPLSWAASKGHKTIVDLLLLKGVDPDSKDKSRQTPLSWAARGGHESIVNLLLLNGVDPDSKDINQMTPLSHVAQEGHETIVDLLLSKGADPNYKDKNRRTLLSLAASDGHETIVDLLLSKGVNPDFKDSIDRTPLSYAASMGHETIVDLLLSKGADPNSKDRDKWTPLSFAASNGHETTVDLLVSKGADPNSKDRYNWTPLYFAISNIGASNEEVVRLLLSKGADPESETDHGWTPLSLAISKKHEKFIKLLRAHIKPQGRT</sequence>
<dbReference type="AlphaFoldDB" id="A0AA39QZL6"/>
<protein>
    <recommendedName>
        <fullName evidence="4">Nephrocystin 3-like N-terminal domain-containing protein</fullName>
    </recommendedName>
</protein>
<dbReference type="InterPro" id="IPR036770">
    <property type="entry name" value="Ankyrin_rpt-contain_sf"/>
</dbReference>
<feature type="repeat" description="ANK" evidence="3">
    <location>
        <begin position="949"/>
        <end position="981"/>
    </location>
</feature>
<feature type="repeat" description="ANK" evidence="3">
    <location>
        <begin position="1114"/>
        <end position="1146"/>
    </location>
</feature>
<evidence type="ECO:0000259" key="4">
    <source>
        <dbReference type="Pfam" id="PF24883"/>
    </source>
</evidence>
<dbReference type="Pfam" id="PF24883">
    <property type="entry name" value="NPHP3_N"/>
    <property type="match status" value="1"/>
</dbReference>
<dbReference type="Proteomes" id="UP001166286">
    <property type="component" value="Unassembled WGS sequence"/>
</dbReference>
<feature type="repeat" description="ANK" evidence="3">
    <location>
        <begin position="1180"/>
        <end position="1215"/>
    </location>
</feature>
<dbReference type="Pfam" id="PF12796">
    <property type="entry name" value="Ank_2"/>
    <property type="match status" value="2"/>
</dbReference>
<keyword evidence="1" id="KW-0677">Repeat</keyword>
<dbReference type="SUPFAM" id="SSF53474">
    <property type="entry name" value="alpha/beta-Hydrolases"/>
    <property type="match status" value="1"/>
</dbReference>
<comment type="caution">
    <text evidence="5">The sequence shown here is derived from an EMBL/GenBank/DDBJ whole genome shotgun (WGS) entry which is preliminary data.</text>
</comment>
<feature type="repeat" description="ANK" evidence="3">
    <location>
        <begin position="1048"/>
        <end position="1080"/>
    </location>
</feature>
<dbReference type="InterPro" id="IPR027417">
    <property type="entry name" value="P-loop_NTPase"/>
</dbReference>
<evidence type="ECO:0000313" key="5">
    <source>
        <dbReference type="EMBL" id="KAK0512095.1"/>
    </source>
</evidence>
<dbReference type="InterPro" id="IPR002110">
    <property type="entry name" value="Ankyrin_rpt"/>
</dbReference>
<feature type="repeat" description="ANK" evidence="3">
    <location>
        <begin position="982"/>
        <end position="1014"/>
    </location>
</feature>
<name>A0AA39QZL6_9LECA</name>
<evidence type="ECO:0000256" key="2">
    <source>
        <dbReference type="ARBA" id="ARBA00023043"/>
    </source>
</evidence>